<comment type="pathway">
    <text evidence="5">Pyrimidine metabolism; CTP biosynthesis via salvage pathway; CTP from cytidine: step 1/3.</text>
</comment>
<comment type="caution">
    <text evidence="9">The sequence shown here is derived from an EMBL/GenBank/DDBJ whole genome shotgun (WGS) entry which is preliminary data.</text>
</comment>
<dbReference type="NCBIfam" id="NF004018">
    <property type="entry name" value="PRK05480.1"/>
    <property type="match status" value="1"/>
</dbReference>
<dbReference type="Gene3D" id="3.40.50.300">
    <property type="entry name" value="P-loop containing nucleotide triphosphate hydrolases"/>
    <property type="match status" value="1"/>
</dbReference>
<evidence type="ECO:0000313" key="10">
    <source>
        <dbReference type="Proteomes" id="UP001556367"/>
    </source>
</evidence>
<feature type="domain" description="Phosphoribosyltransferase" evidence="8">
    <location>
        <begin position="306"/>
        <end position="499"/>
    </location>
</feature>
<protein>
    <recommendedName>
        <fullName evidence="5">Uridine kinase</fullName>
        <ecNumber evidence="5">2.7.1.48</ecNumber>
    </recommendedName>
</protein>
<dbReference type="InterPro" id="IPR027417">
    <property type="entry name" value="P-loop_NTPase"/>
</dbReference>
<dbReference type="EC" id="2.7.1.48" evidence="5"/>
<dbReference type="Pfam" id="PF14681">
    <property type="entry name" value="UPRTase"/>
    <property type="match status" value="1"/>
</dbReference>
<evidence type="ECO:0000256" key="4">
    <source>
        <dbReference type="ARBA" id="ARBA00022777"/>
    </source>
</evidence>
<dbReference type="CDD" id="cd02023">
    <property type="entry name" value="UMPK"/>
    <property type="match status" value="1"/>
</dbReference>
<evidence type="ECO:0000256" key="5">
    <source>
        <dbReference type="RuleBase" id="RU003825"/>
    </source>
</evidence>
<dbReference type="CDD" id="cd06223">
    <property type="entry name" value="PRTases_typeI"/>
    <property type="match status" value="1"/>
</dbReference>
<proteinExistence type="inferred from homology"/>
<comment type="pathway">
    <text evidence="1 5">Pyrimidine metabolism; UMP biosynthesis via salvage pathway; UMP from uridine: step 1/1.</text>
</comment>
<gene>
    <name evidence="9" type="ORF">HGRIS_003447</name>
</gene>
<evidence type="ECO:0000256" key="2">
    <source>
        <dbReference type="ARBA" id="ARBA00022679"/>
    </source>
</evidence>
<dbReference type="Pfam" id="PF00485">
    <property type="entry name" value="PRK"/>
    <property type="match status" value="1"/>
</dbReference>
<evidence type="ECO:0000313" key="9">
    <source>
        <dbReference type="EMBL" id="KAL0954478.1"/>
    </source>
</evidence>
<comment type="catalytic activity">
    <reaction evidence="5">
        <text>uridine + ATP = UMP + ADP + H(+)</text>
        <dbReference type="Rhea" id="RHEA:16825"/>
        <dbReference type="ChEBI" id="CHEBI:15378"/>
        <dbReference type="ChEBI" id="CHEBI:16704"/>
        <dbReference type="ChEBI" id="CHEBI:30616"/>
        <dbReference type="ChEBI" id="CHEBI:57865"/>
        <dbReference type="ChEBI" id="CHEBI:456216"/>
        <dbReference type="EC" id="2.7.1.48"/>
    </reaction>
</comment>
<organism evidence="9 10">
    <name type="scientific">Hohenbuehelia grisea</name>
    <dbReference type="NCBI Taxonomy" id="104357"/>
    <lineage>
        <taxon>Eukaryota</taxon>
        <taxon>Fungi</taxon>
        <taxon>Dikarya</taxon>
        <taxon>Basidiomycota</taxon>
        <taxon>Agaricomycotina</taxon>
        <taxon>Agaricomycetes</taxon>
        <taxon>Agaricomycetidae</taxon>
        <taxon>Agaricales</taxon>
        <taxon>Pleurotineae</taxon>
        <taxon>Pleurotaceae</taxon>
        <taxon>Hohenbuehelia</taxon>
    </lineage>
</organism>
<accession>A0ABR3JGE8</accession>
<evidence type="ECO:0000259" key="7">
    <source>
        <dbReference type="Pfam" id="PF00485"/>
    </source>
</evidence>
<keyword evidence="3 5" id="KW-0547">Nucleotide-binding</keyword>
<evidence type="ECO:0000259" key="8">
    <source>
        <dbReference type="Pfam" id="PF14681"/>
    </source>
</evidence>
<reference evidence="10" key="1">
    <citation type="submission" date="2024-06" db="EMBL/GenBank/DDBJ databases">
        <title>Multi-omics analyses provide insights into the biosynthesis of the anticancer antibiotic pleurotin in Hohenbuehelia grisea.</title>
        <authorList>
            <person name="Weaver J.A."/>
            <person name="Alberti F."/>
        </authorList>
    </citation>
    <scope>NUCLEOTIDE SEQUENCE [LARGE SCALE GENOMIC DNA]</scope>
    <source>
        <strain evidence="10">T-177</strain>
    </source>
</reference>
<evidence type="ECO:0000256" key="1">
    <source>
        <dbReference type="ARBA" id="ARBA00004690"/>
    </source>
</evidence>
<feature type="region of interest" description="Disordered" evidence="6">
    <location>
        <begin position="19"/>
        <end position="39"/>
    </location>
</feature>
<keyword evidence="2 5" id="KW-0808">Transferase</keyword>
<comment type="catalytic activity">
    <reaction evidence="5">
        <text>cytidine + ATP = CMP + ADP + H(+)</text>
        <dbReference type="Rhea" id="RHEA:24674"/>
        <dbReference type="ChEBI" id="CHEBI:15378"/>
        <dbReference type="ChEBI" id="CHEBI:17562"/>
        <dbReference type="ChEBI" id="CHEBI:30616"/>
        <dbReference type="ChEBI" id="CHEBI:60377"/>
        <dbReference type="ChEBI" id="CHEBI:456216"/>
        <dbReference type="EC" id="2.7.1.48"/>
    </reaction>
</comment>
<dbReference type="InterPro" id="IPR029057">
    <property type="entry name" value="PRTase-like"/>
</dbReference>
<keyword evidence="5" id="KW-0067">ATP-binding</keyword>
<dbReference type="Proteomes" id="UP001556367">
    <property type="component" value="Unassembled WGS sequence"/>
</dbReference>
<dbReference type="InterPro" id="IPR000764">
    <property type="entry name" value="Uridine_kinase-like"/>
</dbReference>
<dbReference type="NCBIfam" id="TIGR00235">
    <property type="entry name" value="udk"/>
    <property type="match status" value="1"/>
</dbReference>
<dbReference type="PANTHER" id="PTHR10285">
    <property type="entry name" value="URIDINE KINASE"/>
    <property type="match status" value="1"/>
</dbReference>
<keyword evidence="10" id="KW-1185">Reference proteome</keyword>
<comment type="similarity">
    <text evidence="5">Belongs to the uridine kinase family.</text>
</comment>
<dbReference type="Gene3D" id="3.40.50.2020">
    <property type="match status" value="1"/>
</dbReference>
<dbReference type="EMBL" id="JASNQZ010000007">
    <property type="protein sequence ID" value="KAL0954478.1"/>
    <property type="molecule type" value="Genomic_DNA"/>
</dbReference>
<sequence>MLNSCDDRESVMDDDLLSTQAGTSQTAASPQLRPNNDLSIQPKKNTILVSHGRPPWYSEDGTRISDAFVVAVAGGSASGKTHVARQIVRSLGSIPTVIILSQDSFYRRKSPEEVELAHKNLVDFDHPDAIDMPLFASCLADLKAGKQTNIPVYSFAEHQRLDETKYLYGASVIITEGILALHDPALRQLYDLKVFVQCDSDLMLARRIQRDTKERGRSVDGILDQYLRYVKPAYDNFVRPSASHADIIVPGSNNHVAIDLICTHIRRQLAERSNRFRQKMAIPHQYLSPGDVTPPDVENLDLIVLPQSRQLKGIFTILRSKSSSRQDFIFFMDRLSTLLTEYALQQLPHRPKTVMTLTEVESHGQELDAEYVCGISILRSGGALERGFRRVMNNIPVGSLLVQSDGKTGEPLLFQVMLPVGIRERHTAEKAWVFLLDAQIGTGAAAFMAIRVLLDHGVRQDHIVFITCLVARSGGVSVLRRAFPAVRIVCGEVDDHMREGWLEGFKAEGNPEGDGRMVWVMQPGMGQIGDRYYL</sequence>
<name>A0ABR3JGE8_9AGAR</name>
<dbReference type="PRINTS" id="PR00988">
    <property type="entry name" value="URIDINKINASE"/>
</dbReference>
<dbReference type="InterPro" id="IPR006083">
    <property type="entry name" value="PRK/URK"/>
</dbReference>
<evidence type="ECO:0000256" key="6">
    <source>
        <dbReference type="SAM" id="MobiDB-lite"/>
    </source>
</evidence>
<dbReference type="InterPro" id="IPR000836">
    <property type="entry name" value="PRTase_dom"/>
</dbReference>
<dbReference type="SUPFAM" id="SSF52540">
    <property type="entry name" value="P-loop containing nucleoside triphosphate hydrolases"/>
    <property type="match status" value="1"/>
</dbReference>
<dbReference type="SUPFAM" id="SSF53271">
    <property type="entry name" value="PRTase-like"/>
    <property type="match status" value="1"/>
</dbReference>
<feature type="domain" description="Phosphoribulokinase/uridine kinase" evidence="7">
    <location>
        <begin position="69"/>
        <end position="251"/>
    </location>
</feature>
<keyword evidence="4 5" id="KW-0418">Kinase</keyword>
<evidence type="ECO:0000256" key="3">
    <source>
        <dbReference type="ARBA" id="ARBA00022741"/>
    </source>
</evidence>